<dbReference type="Pfam" id="PF13714">
    <property type="entry name" value="PEP_mutase"/>
    <property type="match status" value="1"/>
</dbReference>
<dbReference type="Gene3D" id="3.20.20.60">
    <property type="entry name" value="Phosphoenolpyruvate-binding domains"/>
    <property type="match status" value="1"/>
</dbReference>
<keyword evidence="2" id="KW-1185">Reference proteome</keyword>
<sequence length="268" mass="27363">MTAAEFRARHRPGHPLLLPNAWDLASAGWLVADGFDVVGTTSLGVAAVAALPDGAGLTADATFALARRLTSACITVTVDIESGFSEDVDEIAGYAARLAALGVVGVNIEDSGPDGNLVDPSIAAARITAIVDAAPELFVNARADAFWVGGDAPREERLVDARGRLAAYERAGASGAFVPGVLDPTEVRELVESTALPMNVLVQPPGGLDVAALARLGVARISTGSLLVRAALGAMTSTMRAVREGTAPPALDVPGYEVVQAHLARPAG</sequence>
<comment type="caution">
    <text evidence="1">The sequence shown here is derived from an EMBL/GenBank/DDBJ whole genome shotgun (WGS) entry which is preliminary data.</text>
</comment>
<evidence type="ECO:0000313" key="1">
    <source>
        <dbReference type="EMBL" id="MRG61786.1"/>
    </source>
</evidence>
<gene>
    <name evidence="1" type="ORF">GE115_18170</name>
</gene>
<reference evidence="1 2" key="1">
    <citation type="submission" date="2019-10" db="EMBL/GenBank/DDBJ databases">
        <authorList>
            <person name="Nie G."/>
            <person name="Ming H."/>
            <person name="Yi B."/>
        </authorList>
    </citation>
    <scope>NUCLEOTIDE SEQUENCE [LARGE SCALE GENOMIC DNA]</scope>
    <source>
        <strain evidence="1 2">CFH 90414</strain>
    </source>
</reference>
<protein>
    <submittedName>
        <fullName evidence="1">Isocitrate lyase/phosphoenolpyruvate mutase family protein</fullName>
    </submittedName>
</protein>
<accession>A0A6I2FGS0</accession>
<dbReference type="InterPro" id="IPR015813">
    <property type="entry name" value="Pyrv/PenolPyrv_kinase-like_dom"/>
</dbReference>
<dbReference type="Proteomes" id="UP000431080">
    <property type="component" value="Unassembled WGS sequence"/>
</dbReference>
<dbReference type="CDD" id="cd00377">
    <property type="entry name" value="ICL_PEPM"/>
    <property type="match status" value="1"/>
</dbReference>
<dbReference type="GO" id="GO:0016829">
    <property type="term" value="F:lyase activity"/>
    <property type="evidence" value="ECO:0007669"/>
    <property type="project" value="UniProtKB-KW"/>
</dbReference>
<evidence type="ECO:0000313" key="2">
    <source>
        <dbReference type="Proteomes" id="UP000431080"/>
    </source>
</evidence>
<keyword evidence="1" id="KW-0670">Pyruvate</keyword>
<keyword evidence="1" id="KW-0456">Lyase</keyword>
<dbReference type="SUPFAM" id="SSF51621">
    <property type="entry name" value="Phosphoenolpyruvate/pyruvate domain"/>
    <property type="match status" value="1"/>
</dbReference>
<dbReference type="PANTHER" id="PTHR42905:SF16">
    <property type="entry name" value="CARBOXYPHOSPHONOENOLPYRUVATE PHOSPHONOMUTASE-LIKE PROTEIN (AFU_ORTHOLOGUE AFUA_5G07230)"/>
    <property type="match status" value="1"/>
</dbReference>
<dbReference type="InterPro" id="IPR039556">
    <property type="entry name" value="ICL/PEPM"/>
</dbReference>
<dbReference type="InterPro" id="IPR040442">
    <property type="entry name" value="Pyrv_kinase-like_dom_sf"/>
</dbReference>
<dbReference type="AlphaFoldDB" id="A0A6I2FGS0"/>
<organism evidence="1 2">
    <name type="scientific">Agromyces agglutinans</name>
    <dbReference type="NCBI Taxonomy" id="2662258"/>
    <lineage>
        <taxon>Bacteria</taxon>
        <taxon>Bacillati</taxon>
        <taxon>Actinomycetota</taxon>
        <taxon>Actinomycetes</taxon>
        <taxon>Micrococcales</taxon>
        <taxon>Microbacteriaceae</taxon>
        <taxon>Agromyces</taxon>
    </lineage>
</organism>
<dbReference type="EMBL" id="WJIF01000018">
    <property type="protein sequence ID" value="MRG61786.1"/>
    <property type="molecule type" value="Genomic_DNA"/>
</dbReference>
<name>A0A6I2FGS0_9MICO</name>
<proteinExistence type="predicted"/>
<dbReference type="PANTHER" id="PTHR42905">
    <property type="entry name" value="PHOSPHOENOLPYRUVATE CARBOXYLASE"/>
    <property type="match status" value="1"/>
</dbReference>